<dbReference type="RefSeq" id="WP_155667458.1">
    <property type="nucleotide sequence ID" value="NZ_WOCA01000002.1"/>
</dbReference>
<gene>
    <name evidence="14" type="primary">nagA</name>
    <name evidence="14" type="ORF">GMD78_04295</name>
</gene>
<evidence type="ECO:0000313" key="15">
    <source>
        <dbReference type="Proteomes" id="UP000469125"/>
    </source>
</evidence>
<protein>
    <recommendedName>
        <fullName evidence="3">N-acetylglucosamine-6-phosphate deacetylase</fullName>
        <ecNumber evidence="2">3.5.1.25</ecNumber>
    </recommendedName>
</protein>
<dbReference type="InterPro" id="IPR032466">
    <property type="entry name" value="Metal_Hydrolase"/>
</dbReference>
<dbReference type="CDD" id="cd00854">
    <property type="entry name" value="NagA"/>
    <property type="match status" value="1"/>
</dbReference>
<feature type="active site" description="Proton donor/acceptor" evidence="10">
    <location>
        <position position="272"/>
    </location>
</feature>
<comment type="caution">
    <text evidence="14">The sequence shown here is derived from an EMBL/GenBank/DDBJ whole genome shotgun (WGS) entry which is preliminary data.</text>
</comment>
<feature type="binding site" evidence="11">
    <location>
        <position position="139"/>
    </location>
    <ligand>
        <name>substrate</name>
    </ligand>
</feature>
<feature type="binding site" evidence="11">
    <location>
        <begin position="305"/>
        <end position="307"/>
    </location>
    <ligand>
        <name>substrate</name>
    </ligand>
</feature>
<dbReference type="GO" id="GO:0046872">
    <property type="term" value="F:metal ion binding"/>
    <property type="evidence" value="ECO:0007669"/>
    <property type="project" value="UniProtKB-KW"/>
</dbReference>
<feature type="binding site" evidence="12">
    <location>
        <position position="128"/>
    </location>
    <ligand>
        <name>Zn(2+)</name>
        <dbReference type="ChEBI" id="CHEBI:29105"/>
    </ligand>
</feature>
<dbReference type="InterPro" id="IPR011059">
    <property type="entry name" value="Metal-dep_hydrolase_composite"/>
</dbReference>
<evidence type="ECO:0000256" key="12">
    <source>
        <dbReference type="PIRSR" id="PIRSR038994-3"/>
    </source>
</evidence>
<evidence type="ECO:0000256" key="4">
    <source>
        <dbReference type="ARBA" id="ARBA00022723"/>
    </source>
</evidence>
<feature type="binding site" evidence="11">
    <location>
        <position position="226"/>
    </location>
    <ligand>
        <name>substrate</name>
    </ligand>
</feature>
<evidence type="ECO:0000313" key="14">
    <source>
        <dbReference type="EMBL" id="MUK87620.1"/>
    </source>
</evidence>
<feature type="binding site" evidence="12">
    <location>
        <position position="194"/>
    </location>
    <ligand>
        <name>Zn(2+)</name>
        <dbReference type="ChEBI" id="CHEBI:29105"/>
    </ligand>
</feature>
<accession>A0A6N8FDL9</accession>
<reference evidence="14 15" key="1">
    <citation type="submission" date="2019-11" db="EMBL/GenBank/DDBJ databases">
        <authorList>
            <person name="Li X."/>
        </authorList>
    </citation>
    <scope>NUCLEOTIDE SEQUENCE [LARGE SCALE GENOMIC DNA]</scope>
    <source>
        <strain evidence="14 15">L9</strain>
    </source>
</reference>
<evidence type="ECO:0000256" key="10">
    <source>
        <dbReference type="PIRSR" id="PIRSR038994-1"/>
    </source>
</evidence>
<dbReference type="Proteomes" id="UP000469125">
    <property type="component" value="Unassembled WGS sequence"/>
</dbReference>
<feature type="domain" description="Amidohydrolase-related" evidence="13">
    <location>
        <begin position="50"/>
        <end position="377"/>
    </location>
</feature>
<evidence type="ECO:0000256" key="5">
    <source>
        <dbReference type="ARBA" id="ARBA00022801"/>
    </source>
</evidence>
<comment type="cofactor">
    <cofactor evidence="12">
        <name>a divalent metal cation</name>
        <dbReference type="ChEBI" id="CHEBI:60240"/>
    </cofactor>
    <text evidence="12">Binds 1 divalent metal cation per subunit.</text>
</comment>
<dbReference type="EC" id="3.5.1.25" evidence="2"/>
<organism evidence="14 15">
    <name type="scientific">Ornithinibacillus caprae</name>
    <dbReference type="NCBI Taxonomy" id="2678566"/>
    <lineage>
        <taxon>Bacteria</taxon>
        <taxon>Bacillati</taxon>
        <taxon>Bacillota</taxon>
        <taxon>Bacilli</taxon>
        <taxon>Bacillales</taxon>
        <taxon>Bacillaceae</taxon>
        <taxon>Ornithinibacillus</taxon>
    </lineage>
</organism>
<feature type="binding site" evidence="11">
    <location>
        <position position="250"/>
    </location>
    <ligand>
        <name>substrate</name>
    </ligand>
</feature>
<name>A0A6N8FDL9_9BACI</name>
<comment type="catalytic activity">
    <reaction evidence="7">
        <text>N-acetyl-D-glucosamine 6-phosphate + H2O = D-glucosamine 6-phosphate + acetate</text>
        <dbReference type="Rhea" id="RHEA:22936"/>
        <dbReference type="ChEBI" id="CHEBI:15377"/>
        <dbReference type="ChEBI" id="CHEBI:30089"/>
        <dbReference type="ChEBI" id="CHEBI:57513"/>
        <dbReference type="ChEBI" id="CHEBI:58725"/>
        <dbReference type="EC" id="3.5.1.25"/>
    </reaction>
</comment>
<dbReference type="EMBL" id="WOCA01000002">
    <property type="protein sequence ID" value="MUK87620.1"/>
    <property type="molecule type" value="Genomic_DNA"/>
</dbReference>
<evidence type="ECO:0000259" key="13">
    <source>
        <dbReference type="Pfam" id="PF01979"/>
    </source>
</evidence>
<dbReference type="AlphaFoldDB" id="A0A6N8FDL9"/>
<dbReference type="Gene3D" id="2.30.40.10">
    <property type="entry name" value="Urease, subunit C, domain 1"/>
    <property type="match status" value="1"/>
</dbReference>
<dbReference type="FunFam" id="3.20.20.140:FF:000004">
    <property type="entry name" value="N-acetylglucosamine-6-phosphate deacetylase"/>
    <property type="match status" value="1"/>
</dbReference>
<dbReference type="PIRSF" id="PIRSF038994">
    <property type="entry name" value="NagA"/>
    <property type="match status" value="1"/>
</dbReference>
<dbReference type="GO" id="GO:0008448">
    <property type="term" value="F:N-acetylglucosamine-6-phosphate deacetylase activity"/>
    <property type="evidence" value="ECO:0007669"/>
    <property type="project" value="UniProtKB-EC"/>
</dbReference>
<dbReference type="GO" id="GO:0006046">
    <property type="term" value="P:N-acetylglucosamine catabolic process"/>
    <property type="evidence" value="ECO:0007669"/>
    <property type="project" value="TreeGrafter"/>
</dbReference>
<comment type="similarity">
    <text evidence="1 9">Belongs to the metallo-dependent hydrolases superfamily. NagA family.</text>
</comment>
<dbReference type="InterPro" id="IPR006680">
    <property type="entry name" value="Amidohydro-rel"/>
</dbReference>
<keyword evidence="6 9" id="KW-0119">Carbohydrate metabolism</keyword>
<evidence type="ECO:0000256" key="8">
    <source>
        <dbReference type="ARBA" id="ARBA00060590"/>
    </source>
</evidence>
<comment type="pathway">
    <text evidence="8">Amino-sugar metabolism; N-acetylneuraminate degradation; D-fructose 6-phosphate from N-acetylneuraminate: step 4/5.</text>
</comment>
<sequence length="381" mass="41833">MTYYIKADRFLLEHEEKLGGYLQIEEGRFGEFVEATPKNAKIIDWTGHTIAPGLFDTHIHGINGYDIMDGTSEAVHEISKAILPLGVTRFLPTTLTSSKEDLKQSIISVTEAVQEELTGAKSEGIFLEGPYFTDKHKGAQNPNYFRDPNINEFQEWQDLSGGTIVKIALAPERNKAVEFTKKVTESGVLVSIAHTEGSYECCHELIDSGARNYVHLFNGMTGLHHREPGVVGAALTDSRAFTELICDGFHVHPKVAVLASQVKGDKLTLVTDCMRAGLMPDGQYDLGEFSVVVKDGMAKTESNSLAGSTLQLIEGVKNLQQWSEIPLYKVWHKGSLSPAKSLGREHEIGSITTGKIADYVVLDSNINVQAVAIAGEIKFER</sequence>
<feature type="binding site" evidence="11">
    <location>
        <begin position="218"/>
        <end position="219"/>
    </location>
    <ligand>
        <name>substrate</name>
    </ligand>
</feature>
<dbReference type="InterPro" id="IPR003764">
    <property type="entry name" value="GlcNAc_6-P_deAcase"/>
</dbReference>
<dbReference type="NCBIfam" id="TIGR00221">
    <property type="entry name" value="nagA"/>
    <property type="match status" value="1"/>
</dbReference>
<evidence type="ECO:0000256" key="11">
    <source>
        <dbReference type="PIRSR" id="PIRSR038994-2"/>
    </source>
</evidence>
<evidence type="ECO:0000256" key="3">
    <source>
        <dbReference type="ARBA" id="ARBA00018029"/>
    </source>
</evidence>
<feature type="binding site" evidence="12">
    <location>
        <position position="215"/>
    </location>
    <ligand>
        <name>Zn(2+)</name>
        <dbReference type="ChEBI" id="CHEBI:29105"/>
    </ligand>
</feature>
<dbReference type="Gene3D" id="3.20.20.140">
    <property type="entry name" value="Metal-dependent hydrolases"/>
    <property type="match status" value="1"/>
</dbReference>
<dbReference type="SUPFAM" id="SSF51338">
    <property type="entry name" value="Composite domain of metallo-dependent hydrolases"/>
    <property type="match status" value="1"/>
</dbReference>
<dbReference type="SUPFAM" id="SSF51556">
    <property type="entry name" value="Metallo-dependent hydrolases"/>
    <property type="match status" value="1"/>
</dbReference>
<dbReference type="PANTHER" id="PTHR11113:SF14">
    <property type="entry name" value="N-ACETYLGLUCOSAMINE-6-PHOSPHATE DEACETYLASE"/>
    <property type="match status" value="1"/>
</dbReference>
<evidence type="ECO:0000256" key="6">
    <source>
        <dbReference type="ARBA" id="ARBA00023277"/>
    </source>
</evidence>
<keyword evidence="15" id="KW-1185">Reference proteome</keyword>
<dbReference type="Pfam" id="PF01979">
    <property type="entry name" value="Amidohydro_1"/>
    <property type="match status" value="1"/>
</dbReference>
<dbReference type="PANTHER" id="PTHR11113">
    <property type="entry name" value="N-ACETYLGLUCOSAMINE-6-PHOSPHATE DEACETYLASE"/>
    <property type="match status" value="1"/>
</dbReference>
<keyword evidence="5 9" id="KW-0378">Hydrolase</keyword>
<evidence type="ECO:0000256" key="7">
    <source>
        <dbReference type="ARBA" id="ARBA00047647"/>
    </source>
</evidence>
<keyword evidence="4 12" id="KW-0479">Metal-binding</keyword>
<proteinExistence type="inferred from homology"/>
<evidence type="ECO:0000256" key="2">
    <source>
        <dbReference type="ARBA" id="ARBA00011899"/>
    </source>
</evidence>
<evidence type="ECO:0000256" key="1">
    <source>
        <dbReference type="ARBA" id="ARBA00010716"/>
    </source>
</evidence>
<evidence type="ECO:0000256" key="9">
    <source>
        <dbReference type="PIRNR" id="PIRNR038994"/>
    </source>
</evidence>